<evidence type="ECO:0000313" key="2">
    <source>
        <dbReference type="EMBL" id="CEO49896.1"/>
    </source>
</evidence>
<accession>A0A0B7K5J2</accession>
<organism evidence="2">
    <name type="scientific">Bionectria ochroleuca</name>
    <name type="common">Gliocladium roseum</name>
    <dbReference type="NCBI Taxonomy" id="29856"/>
    <lineage>
        <taxon>Eukaryota</taxon>
        <taxon>Fungi</taxon>
        <taxon>Dikarya</taxon>
        <taxon>Ascomycota</taxon>
        <taxon>Pezizomycotina</taxon>
        <taxon>Sordariomycetes</taxon>
        <taxon>Hypocreomycetidae</taxon>
        <taxon>Hypocreales</taxon>
        <taxon>Bionectriaceae</taxon>
        <taxon>Clonostachys</taxon>
    </lineage>
</organism>
<reference evidence="2" key="1">
    <citation type="submission" date="2015-01" db="EMBL/GenBank/DDBJ databases">
        <authorList>
            <person name="Durling Mikael"/>
        </authorList>
    </citation>
    <scope>NUCLEOTIDE SEQUENCE</scope>
</reference>
<feature type="region of interest" description="Disordered" evidence="1">
    <location>
        <begin position="161"/>
        <end position="186"/>
    </location>
</feature>
<protein>
    <submittedName>
        <fullName evidence="2">Uncharacterized protein</fullName>
    </submittedName>
</protein>
<gene>
    <name evidence="2" type="ORF">BN869_000005953_1</name>
</gene>
<proteinExistence type="predicted"/>
<evidence type="ECO:0000256" key="1">
    <source>
        <dbReference type="SAM" id="MobiDB-lite"/>
    </source>
</evidence>
<sequence length="186" mass="20640">MNDASYDDDNSPAPISVGLYGLRRDLDSRVAARPLLIFGQGRLLLANALEYIGIPPLAHVRMALDPIPQSGLAQRLGSTPRPKGELHIVQPATVAFDNPPPLLLDPVGDGANADLLQLVKVRVQVHPLKEWDREPRARARRGRQDAMRRRDAHALGQRLEALADGHHHRPRDRRTVDPLPLDVLHL</sequence>
<name>A0A0B7K5J2_BIOOC</name>
<dbReference type="AlphaFoldDB" id="A0A0B7K5J2"/>
<dbReference type="EMBL" id="CDPU01000016">
    <property type="protein sequence ID" value="CEO49896.1"/>
    <property type="molecule type" value="Genomic_DNA"/>
</dbReference>